<evidence type="ECO:0000256" key="1">
    <source>
        <dbReference type="SAM" id="MobiDB-lite"/>
    </source>
</evidence>
<feature type="region of interest" description="Disordered" evidence="1">
    <location>
        <begin position="121"/>
        <end position="299"/>
    </location>
</feature>
<feature type="compositionally biased region" description="Basic and acidic residues" evidence="1">
    <location>
        <begin position="131"/>
        <end position="172"/>
    </location>
</feature>
<evidence type="ECO:0000313" key="3">
    <source>
        <dbReference type="Proteomes" id="UP001381693"/>
    </source>
</evidence>
<organism evidence="2 3">
    <name type="scientific">Halocaridina rubra</name>
    <name type="common">Hawaiian red shrimp</name>
    <dbReference type="NCBI Taxonomy" id="373956"/>
    <lineage>
        <taxon>Eukaryota</taxon>
        <taxon>Metazoa</taxon>
        <taxon>Ecdysozoa</taxon>
        <taxon>Arthropoda</taxon>
        <taxon>Crustacea</taxon>
        <taxon>Multicrustacea</taxon>
        <taxon>Malacostraca</taxon>
        <taxon>Eumalacostraca</taxon>
        <taxon>Eucarida</taxon>
        <taxon>Decapoda</taxon>
        <taxon>Pleocyemata</taxon>
        <taxon>Caridea</taxon>
        <taxon>Atyoidea</taxon>
        <taxon>Atyidae</taxon>
        <taxon>Halocaridina</taxon>
    </lineage>
</organism>
<dbReference type="AlphaFoldDB" id="A0AAN8WP33"/>
<proteinExistence type="predicted"/>
<keyword evidence="3" id="KW-1185">Reference proteome</keyword>
<protein>
    <submittedName>
        <fullName evidence="2">Uncharacterized protein</fullName>
    </submittedName>
</protein>
<feature type="region of interest" description="Disordered" evidence="1">
    <location>
        <begin position="38"/>
        <end position="107"/>
    </location>
</feature>
<gene>
    <name evidence="2" type="ORF">SK128_003352</name>
</gene>
<reference evidence="2 3" key="1">
    <citation type="submission" date="2023-11" db="EMBL/GenBank/DDBJ databases">
        <title>Halocaridina rubra genome assembly.</title>
        <authorList>
            <person name="Smith C."/>
        </authorList>
    </citation>
    <scope>NUCLEOTIDE SEQUENCE [LARGE SCALE GENOMIC DNA]</scope>
    <source>
        <strain evidence="2">EP-1</strain>
        <tissue evidence="2">Whole</tissue>
    </source>
</reference>
<name>A0AAN8WP33_HALRR</name>
<feature type="compositionally biased region" description="Basic residues" evidence="1">
    <location>
        <begin position="195"/>
        <end position="205"/>
    </location>
</feature>
<sequence>NEVTDQDNQIPIVTASIELHTAGALSSPLVKKIEVDSCNPEPTSSFVAEPMPVNPAQETQRAVTDPTPSEAKTLPPPTKSHQKPSTAYTTNVINNKNKNKETTISNVADWPTLVEVQQAQEAIHSLQNSKSEWRKSEERKLKNGEKDNVDKENEKSEDSGSHDDDSLKENREASAPQTKNNKKQQSNNSSTKEAKNKKNKIKKQNWKPLDIQPPKREKGFRRSDGRASDSIDWRADSRTVGNISRGRGGNRGGNVRGRGRGRGRGLGSGGQGRGAFRSTSTEPFENYLDYAEAPSIGVG</sequence>
<dbReference type="EMBL" id="JAXCGZ010022004">
    <property type="protein sequence ID" value="KAK7039131.1"/>
    <property type="molecule type" value="Genomic_DNA"/>
</dbReference>
<feature type="compositionally biased region" description="Polar residues" evidence="1">
    <location>
        <begin position="121"/>
        <end position="130"/>
    </location>
</feature>
<evidence type="ECO:0000313" key="2">
    <source>
        <dbReference type="EMBL" id="KAK7039131.1"/>
    </source>
</evidence>
<feature type="compositionally biased region" description="Gly residues" evidence="1">
    <location>
        <begin position="264"/>
        <end position="273"/>
    </location>
</feature>
<feature type="compositionally biased region" description="Basic and acidic residues" evidence="1">
    <location>
        <begin position="213"/>
        <end position="237"/>
    </location>
</feature>
<feature type="non-terminal residue" evidence="2">
    <location>
        <position position="1"/>
    </location>
</feature>
<dbReference type="Proteomes" id="UP001381693">
    <property type="component" value="Unassembled WGS sequence"/>
</dbReference>
<feature type="compositionally biased region" description="Gly residues" evidence="1">
    <location>
        <begin position="246"/>
        <end position="256"/>
    </location>
</feature>
<feature type="compositionally biased region" description="Low complexity" evidence="1">
    <location>
        <begin position="177"/>
        <end position="191"/>
    </location>
</feature>
<comment type="caution">
    <text evidence="2">The sequence shown here is derived from an EMBL/GenBank/DDBJ whole genome shotgun (WGS) entry which is preliminary data.</text>
</comment>
<feature type="compositionally biased region" description="Low complexity" evidence="1">
    <location>
        <begin position="89"/>
        <end position="106"/>
    </location>
</feature>
<accession>A0AAN8WP33</accession>